<evidence type="ECO:0000256" key="6">
    <source>
        <dbReference type="SAM" id="Phobius"/>
    </source>
</evidence>
<feature type="transmembrane region" description="Helical" evidence="6">
    <location>
        <begin position="372"/>
        <end position="390"/>
    </location>
</feature>
<name>A0A0R1RM36_9LACO</name>
<accession>A0A0R1RM36</accession>
<evidence type="ECO:0000313" key="7">
    <source>
        <dbReference type="EMBL" id="KRL58143.1"/>
    </source>
</evidence>
<dbReference type="Proteomes" id="UP000051697">
    <property type="component" value="Unassembled WGS sequence"/>
</dbReference>
<keyword evidence="8" id="KW-1185">Reference proteome</keyword>
<evidence type="ECO:0000256" key="2">
    <source>
        <dbReference type="ARBA" id="ARBA00022475"/>
    </source>
</evidence>
<evidence type="ECO:0000256" key="4">
    <source>
        <dbReference type="ARBA" id="ARBA00022989"/>
    </source>
</evidence>
<dbReference type="InterPro" id="IPR002797">
    <property type="entry name" value="Polysacc_synth"/>
</dbReference>
<dbReference type="STRING" id="1423778.FC70_GL000031"/>
<feature type="transmembrane region" description="Helical" evidence="6">
    <location>
        <begin position="37"/>
        <end position="55"/>
    </location>
</feature>
<dbReference type="CDD" id="cd13124">
    <property type="entry name" value="MATE_SpoVB_like"/>
    <property type="match status" value="1"/>
</dbReference>
<feature type="transmembrane region" description="Helical" evidence="6">
    <location>
        <begin position="217"/>
        <end position="237"/>
    </location>
</feature>
<dbReference type="PANTHER" id="PTHR30250:SF29">
    <property type="entry name" value="POLYSACCHARIDE BIOSYNTHESIS PROTEIN C-TERMINAL DOMAIN-CONTAINING PROTEIN"/>
    <property type="match status" value="1"/>
</dbReference>
<feature type="transmembrane region" description="Helical" evidence="6">
    <location>
        <begin position="75"/>
        <end position="94"/>
    </location>
</feature>
<feature type="transmembrane region" description="Helical" evidence="6">
    <location>
        <begin position="172"/>
        <end position="197"/>
    </location>
</feature>
<dbReference type="PATRIC" id="fig|1423778.4.peg.40"/>
<feature type="transmembrane region" description="Helical" evidence="6">
    <location>
        <begin position="269"/>
        <end position="286"/>
    </location>
</feature>
<feature type="transmembrane region" description="Helical" evidence="6">
    <location>
        <begin position="106"/>
        <end position="126"/>
    </location>
</feature>
<dbReference type="InterPro" id="IPR024923">
    <property type="entry name" value="PG_synth_SpoVB"/>
</dbReference>
<gene>
    <name evidence="7" type="ORF">FC70_GL000031</name>
</gene>
<evidence type="ECO:0000256" key="3">
    <source>
        <dbReference type="ARBA" id="ARBA00022692"/>
    </source>
</evidence>
<feature type="transmembrane region" description="Helical" evidence="6">
    <location>
        <begin position="396"/>
        <end position="416"/>
    </location>
</feature>
<dbReference type="PANTHER" id="PTHR30250">
    <property type="entry name" value="PST FAMILY PREDICTED COLANIC ACID TRANSPORTER"/>
    <property type="match status" value="1"/>
</dbReference>
<evidence type="ECO:0000313" key="8">
    <source>
        <dbReference type="Proteomes" id="UP000051697"/>
    </source>
</evidence>
<keyword evidence="3 6" id="KW-0812">Transmembrane</keyword>
<reference evidence="7 8" key="1">
    <citation type="journal article" date="2015" name="Genome Announc.">
        <title>Expanding the biotechnology potential of lactobacilli through comparative genomics of 213 strains and associated genera.</title>
        <authorList>
            <person name="Sun Z."/>
            <person name="Harris H.M."/>
            <person name="McCann A."/>
            <person name="Guo C."/>
            <person name="Argimon S."/>
            <person name="Zhang W."/>
            <person name="Yang X."/>
            <person name="Jeffery I.B."/>
            <person name="Cooney J.C."/>
            <person name="Kagawa T.F."/>
            <person name="Liu W."/>
            <person name="Song Y."/>
            <person name="Salvetti E."/>
            <person name="Wrobel A."/>
            <person name="Rasinkangas P."/>
            <person name="Parkhill J."/>
            <person name="Rea M.C."/>
            <person name="O'Sullivan O."/>
            <person name="Ritari J."/>
            <person name="Douillard F.P."/>
            <person name="Paul Ross R."/>
            <person name="Yang R."/>
            <person name="Briner A.E."/>
            <person name="Felis G.E."/>
            <person name="de Vos W.M."/>
            <person name="Barrangou R."/>
            <person name="Klaenhammer T.R."/>
            <person name="Caufield P.W."/>
            <person name="Cui Y."/>
            <person name="Zhang H."/>
            <person name="O'Toole P.W."/>
        </authorList>
    </citation>
    <scope>NUCLEOTIDE SEQUENCE [LARGE SCALE GENOMIC DNA]</scope>
    <source>
        <strain evidence="7 8">DSM 15707</strain>
    </source>
</reference>
<feature type="transmembrane region" description="Helical" evidence="6">
    <location>
        <begin position="436"/>
        <end position="457"/>
    </location>
</feature>
<evidence type="ECO:0000256" key="1">
    <source>
        <dbReference type="ARBA" id="ARBA00004651"/>
    </source>
</evidence>
<dbReference type="GO" id="GO:0005886">
    <property type="term" value="C:plasma membrane"/>
    <property type="evidence" value="ECO:0007669"/>
    <property type="project" value="UniProtKB-SubCell"/>
</dbReference>
<dbReference type="InterPro" id="IPR050833">
    <property type="entry name" value="Poly_Biosynth_Transport"/>
</dbReference>
<feature type="transmembrane region" description="Helical" evidence="6">
    <location>
        <begin position="341"/>
        <end position="360"/>
    </location>
</feature>
<feature type="transmembrane region" description="Helical" evidence="6">
    <location>
        <begin position="463"/>
        <end position="484"/>
    </location>
</feature>
<evidence type="ECO:0000256" key="5">
    <source>
        <dbReference type="ARBA" id="ARBA00023136"/>
    </source>
</evidence>
<sequence length="515" mass="56148">MILSLSSLIAKILGAVYRVPFQNLVGDEGFYVYQQVYPIYGIGMTIALTGLPVFISKLIAEQTDDINRRRVAQQILVLITPVSWLVMIALWVFSAPIASMMGDQSLAPIIQSVSIMFLFIPITAVSRGYQQGRYIMTTTSISQLVEQIVRVVVVIIVAIVAAKLSWNAYKMGTWAMSAAAIAGLSASLVLWPTFKAILADHVTGIKWHELKIIGRRLFFEGGLICLFASLIVLLQLVDSFTVKQALVSFGETPQAAKVLKGVFDRGQPLIQLGMVVATSVSATLLPSLTTSYLEKREVEFRRIYRSLMHLCTTLACLATAGLMVLMPQIDTLLFQNSRGSVALAINMLSIILISLITTYSSVLQSINQFRSTVMALLAGILVKVLVNFYLVANLGIVGASLGTVISLSVTLIIIWIKMPEELHLVTNGKSFGIKLLLIVILMAGIVALAVAGSEMIFGTSRGAMILNVFFPVIIGVVTSMVSIVKLKLFTVKEILVFPGGRKILNLLTRSQNMED</sequence>
<dbReference type="AlphaFoldDB" id="A0A0R1RM36"/>
<proteinExistence type="predicted"/>
<dbReference type="Pfam" id="PF01943">
    <property type="entry name" value="Polysacc_synt"/>
    <property type="match status" value="1"/>
</dbReference>
<comment type="caution">
    <text evidence="7">The sequence shown here is derived from an EMBL/GenBank/DDBJ whole genome shotgun (WGS) entry which is preliminary data.</text>
</comment>
<feature type="transmembrane region" description="Helical" evidence="6">
    <location>
        <begin position="307"/>
        <end position="329"/>
    </location>
</feature>
<dbReference type="EMBL" id="AZFE01000001">
    <property type="protein sequence ID" value="KRL58143.1"/>
    <property type="molecule type" value="Genomic_DNA"/>
</dbReference>
<comment type="subcellular location">
    <subcellularLocation>
        <location evidence="1">Cell membrane</location>
        <topology evidence="1">Multi-pass membrane protein</topology>
    </subcellularLocation>
</comment>
<organism evidence="7 8">
    <name type="scientific">Paucilactobacillus oligofermentans DSM 15707 = LMG 22743</name>
    <dbReference type="NCBI Taxonomy" id="1423778"/>
    <lineage>
        <taxon>Bacteria</taxon>
        <taxon>Bacillati</taxon>
        <taxon>Bacillota</taxon>
        <taxon>Bacilli</taxon>
        <taxon>Lactobacillales</taxon>
        <taxon>Lactobacillaceae</taxon>
        <taxon>Paucilactobacillus</taxon>
    </lineage>
</organism>
<keyword evidence="5 6" id="KW-0472">Membrane</keyword>
<keyword evidence="4 6" id="KW-1133">Transmembrane helix</keyword>
<keyword evidence="2" id="KW-1003">Cell membrane</keyword>
<feature type="transmembrane region" description="Helical" evidence="6">
    <location>
        <begin position="147"/>
        <end position="166"/>
    </location>
</feature>
<protein>
    <submittedName>
        <fullName evidence="7">Integral membrane protein</fullName>
    </submittedName>
</protein>